<reference evidence="1 2" key="1">
    <citation type="submission" date="2021-10" db="EMBL/GenBank/DDBJ databases">
        <title>Anaerobic single-cell dispensing facilitates the cultivation of human gut bacteria.</title>
        <authorList>
            <person name="Afrizal A."/>
        </authorList>
    </citation>
    <scope>NUCLEOTIDE SEQUENCE [LARGE SCALE GENOMIC DNA]</scope>
    <source>
        <strain evidence="1 2">CLA-AA-H246</strain>
    </source>
</reference>
<evidence type="ECO:0000313" key="1">
    <source>
        <dbReference type="EMBL" id="MCC2150031.1"/>
    </source>
</evidence>
<gene>
    <name evidence="1" type="ORF">LKD42_12405</name>
</gene>
<protein>
    <submittedName>
        <fullName evidence="1">Uncharacterized protein</fullName>
    </submittedName>
</protein>
<organism evidence="1 2">
    <name type="scientific">Hominisplanchenecus faecis</name>
    <dbReference type="NCBI Taxonomy" id="2885351"/>
    <lineage>
        <taxon>Bacteria</taxon>
        <taxon>Bacillati</taxon>
        <taxon>Bacillota</taxon>
        <taxon>Clostridia</taxon>
        <taxon>Lachnospirales</taxon>
        <taxon>Lachnospiraceae</taxon>
        <taxon>Hominisplanchenecus</taxon>
    </lineage>
</organism>
<keyword evidence="2" id="KW-1185">Reference proteome</keyword>
<dbReference type="RefSeq" id="WP_248835891.1">
    <property type="nucleotide sequence ID" value="NZ_JAJEQE010000053.1"/>
</dbReference>
<name>A0ABS8EXV0_9FIRM</name>
<evidence type="ECO:0000313" key="2">
    <source>
        <dbReference type="Proteomes" id="UP001299235"/>
    </source>
</evidence>
<proteinExistence type="predicted"/>
<dbReference type="Proteomes" id="UP001299235">
    <property type="component" value="Unassembled WGS sequence"/>
</dbReference>
<dbReference type="EMBL" id="JAJEQE010000053">
    <property type="protein sequence ID" value="MCC2150031.1"/>
    <property type="molecule type" value="Genomic_DNA"/>
</dbReference>
<comment type="caution">
    <text evidence="1">The sequence shown here is derived from an EMBL/GenBank/DDBJ whole genome shotgun (WGS) entry which is preliminary data.</text>
</comment>
<accession>A0ABS8EXV0</accession>
<sequence>MKKQINQTKEEKRLEDFKKIAENWDSLSEYAKGKMDGIISTMATMTEQKAG</sequence>